<dbReference type="GO" id="GO:0030121">
    <property type="term" value="C:AP-1 adaptor complex"/>
    <property type="evidence" value="ECO:0007669"/>
    <property type="project" value="InterPro"/>
</dbReference>
<evidence type="ECO:0000256" key="7">
    <source>
        <dbReference type="ARBA" id="ARBA00023136"/>
    </source>
</evidence>
<evidence type="ECO:0000313" key="12">
    <source>
        <dbReference type="Ensembl" id="ENSSAUP00010054948.1"/>
    </source>
</evidence>
<dbReference type="Ensembl" id="ENSSAUT00010057736.1">
    <property type="protein sequence ID" value="ENSSAUP00010054948.1"/>
    <property type="gene ID" value="ENSSAUG00010022507.1"/>
</dbReference>
<reference evidence="12" key="2">
    <citation type="submission" date="2025-08" db="UniProtKB">
        <authorList>
            <consortium name="Ensembl"/>
        </authorList>
    </citation>
    <scope>IDENTIFICATION</scope>
</reference>
<organism evidence="12 13">
    <name type="scientific">Sparus aurata</name>
    <name type="common">Gilthead sea bream</name>
    <dbReference type="NCBI Taxonomy" id="8175"/>
    <lineage>
        <taxon>Eukaryota</taxon>
        <taxon>Metazoa</taxon>
        <taxon>Chordata</taxon>
        <taxon>Craniata</taxon>
        <taxon>Vertebrata</taxon>
        <taxon>Euteleostomi</taxon>
        <taxon>Actinopterygii</taxon>
        <taxon>Neopterygii</taxon>
        <taxon>Teleostei</taxon>
        <taxon>Neoteleostei</taxon>
        <taxon>Acanthomorphata</taxon>
        <taxon>Eupercaria</taxon>
        <taxon>Spariformes</taxon>
        <taxon>Sparidae</taxon>
        <taxon>Sparus</taxon>
    </lineage>
</organism>
<sequence length="657" mass="74086">MPAPIRLRELIRTIRTARTQAEEREMIQKECAAIRSSFREEDNTYRCRNVAKLLYMHMLGYPAHFGQLECLKLIASQKFTDKRIGYLGAMLLLDERQDVHLLMTNCIKNDLNHSTQYVQGLALCTLGCMGSSEMCRDLAGEVEKLLKTSNSYLRKKAALCAVHVIRKVPELMEMFLPATKNLLSEKNHGMCKHFLVPQLVRILKNLIMSGYSPEHDVSGISDPFLQVRILRLLRILGRSDDDSSEAMNDILAQVRIKLKCCFWPKASENECYLDKCVISILSDSADNNGHQVLAINILGRFLLNNDKNIRYVALTSLLKTVQTDHNAVQRHRSTIVDCLKDLDVSIKRRAMELSFALVNGNNIRGMMKELLYFLDSCDPEFKADCASGVFLAAEKYAPSKRWHIDTIMRVLTTAGSYVRDDSVPNLIQLITNSVEMHAYTVQRLYKALLDDISQQPLVQVASWCIGEYGDLLVSGQCEEEEPIQVTEDEVLDVLEGLLVSNLSTPVTRGYSLTAIMKLSTRFTSVNRIKKVVSIYGSSIDVELQQRAVEYNALFKKYDHMRANPNPNIAVITIHASNSTEADMTDFVFQAAVPKTFQLQLLSPSSNVVPALNQGTVTQVIRVLNPQKVSLIKLTYTLKGSPVQDLAEVNNFPPQSWQ</sequence>
<dbReference type="InterPro" id="IPR011989">
    <property type="entry name" value="ARM-like"/>
</dbReference>
<evidence type="ECO:0000256" key="4">
    <source>
        <dbReference type="ARBA" id="ARBA00022448"/>
    </source>
</evidence>
<evidence type="ECO:0000256" key="2">
    <source>
        <dbReference type="ARBA" id="ARBA00004555"/>
    </source>
</evidence>
<dbReference type="SMART" id="SM00809">
    <property type="entry name" value="Alpha_adaptinC2"/>
    <property type="match status" value="1"/>
</dbReference>
<dbReference type="FunFam" id="1.25.10.10:FF:000030">
    <property type="entry name" value="AP-1 complex subunit gamma"/>
    <property type="match status" value="1"/>
</dbReference>
<evidence type="ECO:0000256" key="1">
    <source>
        <dbReference type="ARBA" id="ARBA00004156"/>
    </source>
</evidence>
<dbReference type="InterPro" id="IPR017107">
    <property type="entry name" value="AP1_complex_gsu"/>
</dbReference>
<dbReference type="GO" id="GO:0016192">
    <property type="term" value="P:vesicle-mediated transport"/>
    <property type="evidence" value="ECO:0007669"/>
    <property type="project" value="InterPro"/>
</dbReference>
<dbReference type="SUPFAM" id="SSF48371">
    <property type="entry name" value="ARM repeat"/>
    <property type="match status" value="1"/>
</dbReference>
<evidence type="ECO:0000256" key="8">
    <source>
        <dbReference type="ARBA" id="ARBA00023329"/>
    </source>
</evidence>
<dbReference type="Proteomes" id="UP000472265">
    <property type="component" value="Chromosome 4"/>
</dbReference>
<dbReference type="InterPro" id="IPR008153">
    <property type="entry name" value="GAE_dom"/>
</dbReference>
<dbReference type="SUPFAM" id="SSF49348">
    <property type="entry name" value="Clathrin adaptor appendage domain"/>
    <property type="match status" value="1"/>
</dbReference>
<dbReference type="GeneTree" id="ENSGT00950000182838"/>
<name>A0A671XUU8_SPAAU</name>
<dbReference type="InterPro" id="IPR002553">
    <property type="entry name" value="Clathrin/coatomer_adapt-like_N"/>
</dbReference>
<dbReference type="InterPro" id="IPR016024">
    <property type="entry name" value="ARM-type_fold"/>
</dbReference>
<dbReference type="Pfam" id="PF02883">
    <property type="entry name" value="Alpha_adaptinC2"/>
    <property type="match status" value="1"/>
</dbReference>
<keyword evidence="8 10" id="KW-0968">Cytoplasmic vesicle</keyword>
<evidence type="ECO:0000256" key="9">
    <source>
        <dbReference type="ARBA" id="ARBA00029433"/>
    </source>
</evidence>
<feature type="domain" description="GAE" evidence="11">
    <location>
        <begin position="540"/>
        <end position="652"/>
    </location>
</feature>
<reference evidence="12" key="3">
    <citation type="submission" date="2025-09" db="UniProtKB">
        <authorList>
            <consortium name="Ensembl"/>
        </authorList>
    </citation>
    <scope>IDENTIFICATION</scope>
</reference>
<evidence type="ECO:0000313" key="13">
    <source>
        <dbReference type="Proteomes" id="UP000472265"/>
    </source>
</evidence>
<comment type="similarity">
    <text evidence="3 10">Belongs to the adaptor complexes large subunit family.</text>
</comment>
<comment type="subcellular location">
    <subcellularLocation>
        <location evidence="1">Cytoplasmic vesicle membrane</location>
    </subcellularLocation>
    <subcellularLocation>
        <location evidence="9">Endomembrane system</location>
        <topology evidence="9">Peripheral membrane protein</topology>
        <orientation evidence="9">Cytoplasmic side</orientation>
    </subcellularLocation>
    <subcellularLocation>
        <location evidence="2">Golgi apparatus</location>
    </subcellularLocation>
</comment>
<dbReference type="GO" id="GO:0006886">
    <property type="term" value="P:intracellular protein transport"/>
    <property type="evidence" value="ECO:0007669"/>
    <property type="project" value="UniProtKB-UniRule"/>
</dbReference>
<dbReference type="InterPro" id="IPR013041">
    <property type="entry name" value="Clathrin_app_Ig-like_sf"/>
</dbReference>
<keyword evidence="7 10" id="KW-0472">Membrane</keyword>
<evidence type="ECO:0000256" key="10">
    <source>
        <dbReference type="PIRNR" id="PIRNR037094"/>
    </source>
</evidence>
<proteinExistence type="inferred from homology"/>
<keyword evidence="5 10" id="KW-0653">Protein transport</keyword>
<dbReference type="PANTHER" id="PTHR22780">
    <property type="entry name" value="ADAPTIN, ALPHA/GAMMA/EPSILON"/>
    <property type="match status" value="1"/>
</dbReference>
<evidence type="ECO:0000256" key="5">
    <source>
        <dbReference type="ARBA" id="ARBA00022927"/>
    </source>
</evidence>
<reference evidence="12" key="1">
    <citation type="submission" date="2021-04" db="EMBL/GenBank/DDBJ databases">
        <authorList>
            <consortium name="Wellcome Sanger Institute Data Sharing"/>
        </authorList>
    </citation>
    <scope>NUCLEOTIDE SEQUENCE [LARGE SCALE GENOMIC DNA]</scope>
</reference>
<evidence type="ECO:0000256" key="3">
    <source>
        <dbReference type="ARBA" id="ARBA00006613"/>
    </source>
</evidence>
<dbReference type="Pfam" id="PF01602">
    <property type="entry name" value="Adaptin_N"/>
    <property type="match status" value="1"/>
</dbReference>
<dbReference type="InterPro" id="IPR008152">
    <property type="entry name" value="Clathrin_a/b/g-adaptin_app_Ig"/>
</dbReference>
<keyword evidence="13" id="KW-1185">Reference proteome</keyword>
<dbReference type="PROSITE" id="PS50180">
    <property type="entry name" value="GAE"/>
    <property type="match status" value="1"/>
</dbReference>
<gene>
    <name evidence="12" type="primary">AP1G1</name>
    <name evidence="12" type="synonym">ap1g1</name>
</gene>
<evidence type="ECO:0000259" key="11">
    <source>
        <dbReference type="PROSITE" id="PS50180"/>
    </source>
</evidence>
<keyword evidence="6 10" id="KW-0333">Golgi apparatus</keyword>
<dbReference type="AlphaFoldDB" id="A0A671XUU8"/>
<dbReference type="InterPro" id="IPR050840">
    <property type="entry name" value="Adaptor_Complx_Large_Subunit"/>
</dbReference>
<evidence type="ECO:0000256" key="6">
    <source>
        <dbReference type="ARBA" id="ARBA00023034"/>
    </source>
</evidence>
<dbReference type="Gene3D" id="1.25.10.10">
    <property type="entry name" value="Leucine-rich Repeat Variant"/>
    <property type="match status" value="1"/>
</dbReference>
<keyword evidence="4 10" id="KW-0813">Transport</keyword>
<accession>A0A671XUU8</accession>
<protein>
    <recommendedName>
        <fullName evidence="10">AP-1 complex subunit gamma</fullName>
    </recommendedName>
</protein>
<dbReference type="PIRSF" id="PIRSF037094">
    <property type="entry name" value="AP1_complex_gamma"/>
    <property type="match status" value="1"/>
</dbReference>